<dbReference type="GO" id="GO:0031023">
    <property type="term" value="P:microtubule organizing center organization"/>
    <property type="evidence" value="ECO:0007669"/>
    <property type="project" value="TreeGrafter"/>
</dbReference>
<dbReference type="GO" id="GO:0051301">
    <property type="term" value="P:cell division"/>
    <property type="evidence" value="ECO:0007669"/>
    <property type="project" value="UniProtKB-KW"/>
</dbReference>
<dbReference type="PANTHER" id="PTHR19378">
    <property type="entry name" value="GOLGIN- RELATED"/>
    <property type="match status" value="1"/>
</dbReference>
<keyword evidence="3" id="KW-0963">Cytoplasm</keyword>
<keyword evidence="8" id="KW-0206">Cytoskeleton</keyword>
<keyword evidence="9" id="KW-0131">Cell cycle</keyword>
<comment type="similarity">
    <text evidence="2">Belongs to the HAUS3 family.</text>
</comment>
<feature type="domain" description="HAUS augmin-like complex subunit 3 N-terminal" evidence="12">
    <location>
        <begin position="28"/>
        <end position="235"/>
    </location>
</feature>
<organism evidence="13 14">
    <name type="scientific">Dendrobium catenatum</name>
    <dbReference type="NCBI Taxonomy" id="906689"/>
    <lineage>
        <taxon>Eukaryota</taxon>
        <taxon>Viridiplantae</taxon>
        <taxon>Streptophyta</taxon>
        <taxon>Embryophyta</taxon>
        <taxon>Tracheophyta</taxon>
        <taxon>Spermatophyta</taxon>
        <taxon>Magnoliopsida</taxon>
        <taxon>Liliopsida</taxon>
        <taxon>Asparagales</taxon>
        <taxon>Orchidaceae</taxon>
        <taxon>Epidendroideae</taxon>
        <taxon>Malaxideae</taxon>
        <taxon>Dendrobiinae</taxon>
        <taxon>Dendrobium</taxon>
    </lineage>
</organism>
<protein>
    <recommendedName>
        <fullName evidence="12">HAUS augmin-like complex subunit 3 N-terminal domain-containing protein</fullName>
    </recommendedName>
</protein>
<comment type="subcellular location">
    <subcellularLocation>
        <location evidence="1">Cytoplasm</location>
        <location evidence="1">Cytoskeleton</location>
        <location evidence="1">Spindle</location>
    </subcellularLocation>
</comment>
<dbReference type="InterPro" id="IPR026206">
    <property type="entry name" value="HAUS3"/>
</dbReference>
<dbReference type="GO" id="GO:0051225">
    <property type="term" value="P:spindle assembly"/>
    <property type="evidence" value="ECO:0007669"/>
    <property type="project" value="InterPro"/>
</dbReference>
<accession>A0A2I0VL31</accession>
<keyword evidence="7 10" id="KW-0175">Coiled coil</keyword>
<keyword evidence="4" id="KW-0132">Cell division</keyword>
<dbReference type="GO" id="GO:0070652">
    <property type="term" value="C:HAUS complex"/>
    <property type="evidence" value="ECO:0007669"/>
    <property type="project" value="InterPro"/>
</dbReference>
<keyword evidence="6" id="KW-0498">Mitosis</keyword>
<evidence type="ECO:0000256" key="3">
    <source>
        <dbReference type="ARBA" id="ARBA00022490"/>
    </source>
</evidence>
<evidence type="ECO:0000256" key="1">
    <source>
        <dbReference type="ARBA" id="ARBA00004186"/>
    </source>
</evidence>
<dbReference type="Proteomes" id="UP000233837">
    <property type="component" value="Unassembled WGS sequence"/>
</dbReference>
<evidence type="ECO:0000256" key="6">
    <source>
        <dbReference type="ARBA" id="ARBA00022776"/>
    </source>
</evidence>
<dbReference type="PANTHER" id="PTHR19378:SF0">
    <property type="entry name" value="HAUS AUGMIN-LIKE COMPLEX SUBUNIT 3"/>
    <property type="match status" value="1"/>
</dbReference>
<feature type="compositionally biased region" description="Pro residues" evidence="11">
    <location>
        <begin position="307"/>
        <end position="322"/>
    </location>
</feature>
<evidence type="ECO:0000259" key="12">
    <source>
        <dbReference type="Pfam" id="PF14932"/>
    </source>
</evidence>
<dbReference type="GO" id="GO:0072686">
    <property type="term" value="C:mitotic spindle"/>
    <property type="evidence" value="ECO:0007669"/>
    <property type="project" value="TreeGrafter"/>
</dbReference>
<dbReference type="Pfam" id="PF14932">
    <property type="entry name" value="HAUS-augmin3"/>
    <property type="match status" value="1"/>
</dbReference>
<evidence type="ECO:0000313" key="13">
    <source>
        <dbReference type="EMBL" id="PKU64115.1"/>
    </source>
</evidence>
<reference evidence="13 14" key="2">
    <citation type="journal article" date="2017" name="Nature">
        <title>The Apostasia genome and the evolution of orchids.</title>
        <authorList>
            <person name="Zhang G.Q."/>
            <person name="Liu K.W."/>
            <person name="Li Z."/>
            <person name="Lohaus R."/>
            <person name="Hsiao Y.Y."/>
            <person name="Niu S.C."/>
            <person name="Wang J.Y."/>
            <person name="Lin Y.C."/>
            <person name="Xu Q."/>
            <person name="Chen L.J."/>
            <person name="Yoshida K."/>
            <person name="Fujiwara S."/>
            <person name="Wang Z.W."/>
            <person name="Zhang Y.Q."/>
            <person name="Mitsuda N."/>
            <person name="Wang M."/>
            <person name="Liu G.H."/>
            <person name="Pecoraro L."/>
            <person name="Huang H.X."/>
            <person name="Xiao X.J."/>
            <person name="Lin M."/>
            <person name="Wu X.Y."/>
            <person name="Wu W.L."/>
            <person name="Chen Y.Y."/>
            <person name="Chang S.B."/>
            <person name="Sakamoto S."/>
            <person name="Ohme-Takagi M."/>
            <person name="Yagi M."/>
            <person name="Zeng S.J."/>
            <person name="Shen C.Y."/>
            <person name="Yeh C.M."/>
            <person name="Luo Y.B."/>
            <person name="Tsai W.C."/>
            <person name="Van de Peer Y."/>
            <person name="Liu Z.J."/>
        </authorList>
    </citation>
    <scope>NUCLEOTIDE SEQUENCE [LARGE SCALE GENOMIC DNA]</scope>
    <source>
        <tissue evidence="13">The whole plant</tissue>
    </source>
</reference>
<keyword evidence="14" id="KW-1185">Reference proteome</keyword>
<dbReference type="InterPro" id="IPR032733">
    <property type="entry name" value="HAUS3_N"/>
</dbReference>
<feature type="coiled-coil region" evidence="10">
    <location>
        <begin position="108"/>
        <end position="135"/>
    </location>
</feature>
<evidence type="ECO:0000256" key="10">
    <source>
        <dbReference type="SAM" id="Coils"/>
    </source>
</evidence>
<dbReference type="GO" id="GO:0005815">
    <property type="term" value="C:microtubule organizing center"/>
    <property type="evidence" value="ECO:0007669"/>
    <property type="project" value="TreeGrafter"/>
</dbReference>
<dbReference type="STRING" id="906689.A0A2I0VL31"/>
<dbReference type="AlphaFoldDB" id="A0A2I0VL31"/>
<evidence type="ECO:0000256" key="9">
    <source>
        <dbReference type="ARBA" id="ARBA00023306"/>
    </source>
</evidence>
<name>A0A2I0VL31_9ASPA</name>
<evidence type="ECO:0000256" key="2">
    <source>
        <dbReference type="ARBA" id="ARBA00009645"/>
    </source>
</evidence>
<evidence type="ECO:0000256" key="7">
    <source>
        <dbReference type="ARBA" id="ARBA00023054"/>
    </source>
</evidence>
<evidence type="ECO:0000313" key="14">
    <source>
        <dbReference type="Proteomes" id="UP000233837"/>
    </source>
</evidence>
<dbReference type="GO" id="GO:0005874">
    <property type="term" value="C:microtubule"/>
    <property type="evidence" value="ECO:0007669"/>
    <property type="project" value="UniProtKB-KW"/>
</dbReference>
<gene>
    <name evidence="13" type="ORF">MA16_Dca008021</name>
</gene>
<feature type="region of interest" description="Disordered" evidence="11">
    <location>
        <begin position="297"/>
        <end position="322"/>
    </location>
</feature>
<evidence type="ECO:0000256" key="8">
    <source>
        <dbReference type="ARBA" id="ARBA00023212"/>
    </source>
</evidence>
<keyword evidence="5" id="KW-0493">Microtubule</keyword>
<evidence type="ECO:0000256" key="4">
    <source>
        <dbReference type="ARBA" id="ARBA00022618"/>
    </source>
</evidence>
<dbReference type="EMBL" id="KZ503438">
    <property type="protein sequence ID" value="PKU64115.1"/>
    <property type="molecule type" value="Genomic_DNA"/>
</dbReference>
<proteinExistence type="inferred from homology"/>
<evidence type="ECO:0000256" key="5">
    <source>
        <dbReference type="ARBA" id="ARBA00022701"/>
    </source>
</evidence>
<evidence type="ECO:0000256" key="11">
    <source>
        <dbReference type="SAM" id="MobiDB-lite"/>
    </source>
</evidence>
<reference evidence="13 14" key="1">
    <citation type="journal article" date="2016" name="Sci. Rep.">
        <title>The Dendrobium catenatum Lindl. genome sequence provides insights into polysaccharide synthase, floral development and adaptive evolution.</title>
        <authorList>
            <person name="Zhang G.Q."/>
            <person name="Xu Q."/>
            <person name="Bian C."/>
            <person name="Tsai W.C."/>
            <person name="Yeh C.M."/>
            <person name="Liu K.W."/>
            <person name="Yoshida K."/>
            <person name="Zhang L.S."/>
            <person name="Chang S.B."/>
            <person name="Chen F."/>
            <person name="Shi Y."/>
            <person name="Su Y.Y."/>
            <person name="Zhang Y.Q."/>
            <person name="Chen L.J."/>
            <person name="Yin Y."/>
            <person name="Lin M."/>
            <person name="Huang H."/>
            <person name="Deng H."/>
            <person name="Wang Z.W."/>
            <person name="Zhu S.L."/>
            <person name="Zhao X."/>
            <person name="Deng C."/>
            <person name="Niu S.C."/>
            <person name="Huang J."/>
            <person name="Wang M."/>
            <person name="Liu G.H."/>
            <person name="Yang H.J."/>
            <person name="Xiao X.J."/>
            <person name="Hsiao Y.Y."/>
            <person name="Wu W.L."/>
            <person name="Chen Y.Y."/>
            <person name="Mitsuda N."/>
            <person name="Ohme-Takagi M."/>
            <person name="Luo Y.B."/>
            <person name="Van de Peer Y."/>
            <person name="Liu Z.J."/>
        </authorList>
    </citation>
    <scope>NUCLEOTIDE SEQUENCE [LARGE SCALE GENOMIC DNA]</scope>
    <source>
        <tissue evidence="13">The whole plant</tissue>
    </source>
</reference>
<sequence length="331" mass="36570">MSGARLCSVLGELGIGGHGSFEPDSFEWPFQYEEVAPVLDWICSSLRPSNVLSPSELSQLVPPEMYEQLLNEGKLLEGEDLDSAYDSISAFSSRKDNQEALFGNEERLTEIREAKSAYKEDALEMQKQLERQKSQFSLLAGQVSSLIQGKRARVAAVAAVNGQLAALDEKLAGRNLEMDAVLGKIASTAQELAHYHKGDENTVFLAYSDFHSYLIGDLACGKELNQWFSKQFDKSLRRERAQGEQIARPTSRWKSPRLVVRLFYLLICAFLQPLPLHHKKAIQNPCCRRLLGSPPPATPTAPAGHLPKPPASSPLGSPPLIPPFKALMPMT</sequence>